<accession>A0A2K5JIV4</accession>
<proteinExistence type="predicted"/>
<protein>
    <submittedName>
        <fullName evidence="1">Uncharacterized protein</fullName>
    </submittedName>
</protein>
<reference evidence="1" key="1">
    <citation type="submission" date="2025-08" db="UniProtKB">
        <authorList>
            <consortium name="Ensembl"/>
        </authorList>
    </citation>
    <scope>IDENTIFICATION</scope>
</reference>
<dbReference type="Proteomes" id="UP000233080">
    <property type="component" value="Unassembled WGS sequence"/>
</dbReference>
<sequence length="59" mass="6845">MTLLSSNQNTYVHTHQPKRGVKTYILHILFAGQGGGYLKITSWYLVKLWSFDHTHQLSQ</sequence>
<reference evidence="1" key="2">
    <citation type="submission" date="2025-09" db="UniProtKB">
        <authorList>
            <consortium name="Ensembl"/>
        </authorList>
    </citation>
    <scope>IDENTIFICATION</scope>
</reference>
<dbReference type="OMA" id="NTYVHTR"/>
<organism evidence="1 2">
    <name type="scientific">Colobus angolensis palliatus</name>
    <name type="common">Peters' Angolan colobus</name>
    <dbReference type="NCBI Taxonomy" id="336983"/>
    <lineage>
        <taxon>Eukaryota</taxon>
        <taxon>Metazoa</taxon>
        <taxon>Chordata</taxon>
        <taxon>Craniata</taxon>
        <taxon>Vertebrata</taxon>
        <taxon>Euteleostomi</taxon>
        <taxon>Mammalia</taxon>
        <taxon>Eutheria</taxon>
        <taxon>Euarchontoglires</taxon>
        <taxon>Primates</taxon>
        <taxon>Haplorrhini</taxon>
        <taxon>Catarrhini</taxon>
        <taxon>Cercopithecidae</taxon>
        <taxon>Colobinae</taxon>
        <taxon>Colobus</taxon>
    </lineage>
</organism>
<name>A0A2K5JIV4_COLAP</name>
<dbReference type="AlphaFoldDB" id="A0A2K5JIV4"/>
<dbReference type="Ensembl" id="ENSCANT00000051901.1">
    <property type="protein sequence ID" value="ENSCANP00000028808.1"/>
    <property type="gene ID" value="ENSCANG00000037903.1"/>
</dbReference>
<keyword evidence="2" id="KW-1185">Reference proteome</keyword>
<evidence type="ECO:0000313" key="2">
    <source>
        <dbReference type="Proteomes" id="UP000233080"/>
    </source>
</evidence>
<evidence type="ECO:0000313" key="1">
    <source>
        <dbReference type="Ensembl" id="ENSCANP00000028808.1"/>
    </source>
</evidence>